<dbReference type="Gene3D" id="3.40.50.300">
    <property type="entry name" value="P-loop containing nucleotide triphosphate hydrolases"/>
    <property type="match status" value="1"/>
</dbReference>
<comment type="caution">
    <text evidence="6">The sequence shown here is derived from an EMBL/GenBank/DDBJ whole genome shotgun (WGS) entry which is preliminary data.</text>
</comment>
<dbReference type="EC" id="2.7.4.3" evidence="2"/>
<dbReference type="InterPro" id="IPR000850">
    <property type="entry name" value="Adenylat/UMP-CMP_kin"/>
</dbReference>
<dbReference type="SUPFAM" id="SSF52540">
    <property type="entry name" value="P-loop containing nucleoside triphosphate hydrolases"/>
    <property type="match status" value="1"/>
</dbReference>
<keyword evidence="7" id="KW-1185">Reference proteome</keyword>
<evidence type="ECO:0000256" key="3">
    <source>
        <dbReference type="ARBA" id="ARBA00022679"/>
    </source>
</evidence>
<evidence type="ECO:0000256" key="4">
    <source>
        <dbReference type="ARBA" id="ARBA00022741"/>
    </source>
</evidence>
<dbReference type="InterPro" id="IPR027417">
    <property type="entry name" value="P-loop_NTPase"/>
</dbReference>
<dbReference type="PANTHER" id="PTHR23359">
    <property type="entry name" value="NUCLEOTIDE KINASE"/>
    <property type="match status" value="1"/>
</dbReference>
<proteinExistence type="inferred from homology"/>
<keyword evidence="4" id="KW-0547">Nucleotide-binding</keyword>
<evidence type="ECO:0000313" key="7">
    <source>
        <dbReference type="Proteomes" id="UP000631114"/>
    </source>
</evidence>
<gene>
    <name evidence="6" type="ORF">IFM89_030424</name>
</gene>
<dbReference type="EMBL" id="JADFTS010000005">
    <property type="protein sequence ID" value="KAF9607005.1"/>
    <property type="molecule type" value="Genomic_DNA"/>
</dbReference>
<dbReference type="AlphaFoldDB" id="A0A835HVS9"/>
<dbReference type="GO" id="GO:0005524">
    <property type="term" value="F:ATP binding"/>
    <property type="evidence" value="ECO:0007669"/>
    <property type="project" value="InterPro"/>
</dbReference>
<evidence type="ECO:0000256" key="5">
    <source>
        <dbReference type="ARBA" id="ARBA00022777"/>
    </source>
</evidence>
<organism evidence="6 7">
    <name type="scientific">Coptis chinensis</name>
    <dbReference type="NCBI Taxonomy" id="261450"/>
    <lineage>
        <taxon>Eukaryota</taxon>
        <taxon>Viridiplantae</taxon>
        <taxon>Streptophyta</taxon>
        <taxon>Embryophyta</taxon>
        <taxon>Tracheophyta</taxon>
        <taxon>Spermatophyta</taxon>
        <taxon>Magnoliopsida</taxon>
        <taxon>Ranunculales</taxon>
        <taxon>Ranunculaceae</taxon>
        <taxon>Coptidoideae</taxon>
        <taxon>Coptis</taxon>
    </lineage>
</organism>
<protein>
    <recommendedName>
        <fullName evidence="2">adenylate kinase</fullName>
        <ecNumber evidence="2">2.7.4.3</ecNumber>
    </recommendedName>
</protein>
<keyword evidence="5" id="KW-0418">Kinase</keyword>
<dbReference type="Proteomes" id="UP000631114">
    <property type="component" value="Unassembled WGS sequence"/>
</dbReference>
<keyword evidence="3" id="KW-0808">Transferase</keyword>
<name>A0A835HVS9_9MAGN</name>
<accession>A0A835HVS9</accession>
<reference evidence="6 7" key="1">
    <citation type="submission" date="2020-10" db="EMBL/GenBank/DDBJ databases">
        <title>The Coptis chinensis genome and diversification of protoberbering-type alkaloids.</title>
        <authorList>
            <person name="Wang B."/>
            <person name="Shu S."/>
            <person name="Song C."/>
            <person name="Liu Y."/>
        </authorList>
    </citation>
    <scope>NUCLEOTIDE SEQUENCE [LARGE SCALE GENOMIC DNA]</scope>
    <source>
        <strain evidence="6">HL-2020</strain>
        <tissue evidence="6">Leaf</tissue>
    </source>
</reference>
<dbReference type="GO" id="GO:0004017">
    <property type="term" value="F:AMP kinase activity"/>
    <property type="evidence" value="ECO:0007669"/>
    <property type="project" value="UniProtKB-EC"/>
</dbReference>
<dbReference type="OrthoDB" id="1726730at2759"/>
<evidence type="ECO:0000313" key="6">
    <source>
        <dbReference type="EMBL" id="KAF9607005.1"/>
    </source>
</evidence>
<evidence type="ECO:0000256" key="2">
    <source>
        <dbReference type="ARBA" id="ARBA00012955"/>
    </source>
</evidence>
<dbReference type="Pfam" id="PF00406">
    <property type="entry name" value="ADK"/>
    <property type="match status" value="1"/>
</dbReference>
<comment type="similarity">
    <text evidence="1">Belongs to the adenylate kinase family.</text>
</comment>
<sequence length="107" mass="12145">MEKGELVTDDLVVGIIDEEAIMSERFILDGLPRTVVQVEKLDEMLEKQGTKVDKVLNFTIFDSFLEERITGSWVHPSSGRTYQTNMHVPKVSGVDDVSYFDFSILAF</sequence>
<evidence type="ECO:0000256" key="1">
    <source>
        <dbReference type="ARBA" id="ARBA00007220"/>
    </source>
</evidence>